<dbReference type="Pfam" id="PF01012">
    <property type="entry name" value="ETF"/>
    <property type="match status" value="1"/>
</dbReference>
<dbReference type="InterPro" id="IPR033948">
    <property type="entry name" value="ETF_beta_N"/>
</dbReference>
<dbReference type="AlphaFoldDB" id="A0AAU9EYK8"/>
<dbReference type="CDD" id="cd01714">
    <property type="entry name" value="ETF_beta"/>
    <property type="match status" value="1"/>
</dbReference>
<sequence>MKIAVCIKQVPDTANVKLDPETHTLKREGVESIVNPFDLFALEAALRIKEAAGGEIVAITMGPPQAEAVIKEAIGFGVDEGLLLSDRAFAGADTWATTATLAGAIEGLGGVDLVICGKQAVDGDTAQVGPGIAQRLGLPHVAFVKGFREITGERLVVERQMDDGYDVVELPLPALMTVVREVGEPRPPSLKGKMRAKKYVVPMRGAAELGLTAEQVGLAGSFTQVVKVFAPTHSGDRRRLQGSDDEMGTQVIDALVENQVIMLGS</sequence>
<dbReference type="InterPro" id="IPR014729">
    <property type="entry name" value="Rossmann-like_a/b/a_fold"/>
</dbReference>
<evidence type="ECO:0000259" key="2">
    <source>
        <dbReference type="SMART" id="SM00893"/>
    </source>
</evidence>
<reference evidence="4" key="1">
    <citation type="journal article" date="2023" name="Arch. Microbiol.">
        <title>Desulfoferula mesophilus gen. nov. sp. nov., a mesophilic sulfate-reducing bacterium isolated from a brackish lake sediment.</title>
        <authorList>
            <person name="Watanabe T."/>
            <person name="Yabe T."/>
            <person name="Tsuji J.M."/>
            <person name="Fukui M."/>
        </authorList>
    </citation>
    <scope>NUCLEOTIDE SEQUENCE [LARGE SCALE GENOMIC DNA]</scope>
    <source>
        <strain evidence="4">12FAK</strain>
    </source>
</reference>
<name>A0AAU9EYK8_9BACT</name>
<keyword evidence="1" id="KW-0813">Transport</keyword>
<feature type="domain" description="Electron transfer flavoprotein alpha/beta-subunit N-terminal" evidence="2">
    <location>
        <begin position="22"/>
        <end position="213"/>
    </location>
</feature>
<evidence type="ECO:0000256" key="1">
    <source>
        <dbReference type="ARBA" id="ARBA00022982"/>
    </source>
</evidence>
<dbReference type="Proteomes" id="UP001366166">
    <property type="component" value="Chromosome"/>
</dbReference>
<dbReference type="GO" id="GO:0009055">
    <property type="term" value="F:electron transfer activity"/>
    <property type="evidence" value="ECO:0007669"/>
    <property type="project" value="InterPro"/>
</dbReference>
<evidence type="ECO:0000313" key="3">
    <source>
        <dbReference type="EMBL" id="BEQ15501.1"/>
    </source>
</evidence>
<dbReference type="RefSeq" id="WP_338599962.1">
    <property type="nucleotide sequence ID" value="NZ_AP028679.1"/>
</dbReference>
<dbReference type="PANTHER" id="PTHR21294">
    <property type="entry name" value="ELECTRON TRANSFER FLAVOPROTEIN BETA-SUBUNIT"/>
    <property type="match status" value="1"/>
</dbReference>
<evidence type="ECO:0000313" key="4">
    <source>
        <dbReference type="Proteomes" id="UP001366166"/>
    </source>
</evidence>
<protein>
    <submittedName>
        <fullName evidence="3">Electron transfer flavoprotein subunit beta</fullName>
    </submittedName>
</protein>
<proteinExistence type="predicted"/>
<dbReference type="InterPro" id="IPR014730">
    <property type="entry name" value="ETF_a/b_N"/>
</dbReference>
<organism evidence="3 4">
    <name type="scientific">Desulfoferula mesophila</name>
    <dbReference type="NCBI Taxonomy" id="3058419"/>
    <lineage>
        <taxon>Bacteria</taxon>
        <taxon>Pseudomonadati</taxon>
        <taxon>Thermodesulfobacteriota</taxon>
        <taxon>Desulfarculia</taxon>
        <taxon>Desulfarculales</taxon>
        <taxon>Desulfarculaceae</taxon>
        <taxon>Desulfoferula</taxon>
    </lineage>
</organism>
<dbReference type="KEGG" id="dmp:FAK_25670"/>
<keyword evidence="4" id="KW-1185">Reference proteome</keyword>
<gene>
    <name evidence="3" type="ORF">FAK_25670</name>
</gene>
<dbReference type="InterPro" id="IPR012255">
    <property type="entry name" value="ETF_b"/>
</dbReference>
<dbReference type="SMART" id="SM00893">
    <property type="entry name" value="ETF"/>
    <property type="match status" value="1"/>
</dbReference>
<dbReference type="PIRSF" id="PIRSF000090">
    <property type="entry name" value="Beta-ETF"/>
    <property type="match status" value="1"/>
</dbReference>
<dbReference type="EMBL" id="AP028679">
    <property type="protein sequence ID" value="BEQ15501.1"/>
    <property type="molecule type" value="Genomic_DNA"/>
</dbReference>
<dbReference type="PANTHER" id="PTHR21294:SF17">
    <property type="entry name" value="PROTEIN FIXA"/>
    <property type="match status" value="1"/>
</dbReference>
<accession>A0AAU9EYK8</accession>
<dbReference type="Gene3D" id="3.40.50.620">
    <property type="entry name" value="HUPs"/>
    <property type="match status" value="1"/>
</dbReference>
<dbReference type="SUPFAM" id="SSF52402">
    <property type="entry name" value="Adenine nucleotide alpha hydrolases-like"/>
    <property type="match status" value="1"/>
</dbReference>
<keyword evidence="1" id="KW-0249">Electron transport</keyword>